<reference evidence="8" key="1">
    <citation type="journal article" date="2015" name="MBio">
        <title>Genome-Resolved Metagenomic Analysis Reveals Roles for Candidate Phyla and Other Microbial Community Members in Biogeochemical Transformations in Oil Reservoirs.</title>
        <authorList>
            <person name="Hu P."/>
            <person name="Tom L."/>
            <person name="Singh A."/>
            <person name="Thomas B.C."/>
            <person name="Baker B.J."/>
            <person name="Piceno Y.M."/>
            <person name="Andersen G.L."/>
            <person name="Banfield J.F."/>
        </authorList>
    </citation>
    <scope>NUCLEOTIDE SEQUENCE [LARGE SCALE GENOMIC DNA]</scope>
</reference>
<dbReference type="PATRIC" id="fig|294710.3.peg.997"/>
<comment type="similarity">
    <text evidence="1 4">Belongs to the glycosyl hydrolase 32 family.</text>
</comment>
<name>A0A101HL13_9BACT</name>
<dbReference type="InterPro" id="IPR001362">
    <property type="entry name" value="Glyco_hydro_32"/>
</dbReference>
<dbReference type="AlphaFoldDB" id="A0A101HL13"/>
<protein>
    <submittedName>
        <fullName evidence="7">Sucrose-6-phosphate hydrolase</fullName>
    </submittedName>
</protein>
<evidence type="ECO:0000259" key="5">
    <source>
        <dbReference type="Pfam" id="PF00251"/>
    </source>
</evidence>
<proteinExistence type="inferred from homology"/>
<dbReference type="Proteomes" id="UP000053860">
    <property type="component" value="Unassembled WGS sequence"/>
</dbReference>
<evidence type="ECO:0000256" key="1">
    <source>
        <dbReference type="ARBA" id="ARBA00009902"/>
    </source>
</evidence>
<accession>A0A101HL13</accession>
<dbReference type="Pfam" id="PF08244">
    <property type="entry name" value="Glyco_hydro_32C"/>
    <property type="match status" value="1"/>
</dbReference>
<evidence type="ECO:0000313" key="7">
    <source>
        <dbReference type="EMBL" id="KUK78801.1"/>
    </source>
</evidence>
<dbReference type="InterPro" id="IPR023296">
    <property type="entry name" value="Glyco_hydro_beta-prop_sf"/>
</dbReference>
<feature type="domain" description="Glycosyl hydrolase family 32 N-terminal" evidence="5">
    <location>
        <begin position="41"/>
        <end position="350"/>
    </location>
</feature>
<dbReference type="Pfam" id="PF00251">
    <property type="entry name" value="Glyco_hydro_32N"/>
    <property type="match status" value="1"/>
</dbReference>
<dbReference type="SUPFAM" id="SSF75005">
    <property type="entry name" value="Arabinanase/levansucrase/invertase"/>
    <property type="match status" value="1"/>
</dbReference>
<evidence type="ECO:0000256" key="4">
    <source>
        <dbReference type="RuleBase" id="RU362110"/>
    </source>
</evidence>
<keyword evidence="3 4" id="KW-0326">Glycosidase</keyword>
<dbReference type="Gene3D" id="2.60.120.560">
    <property type="entry name" value="Exo-inulinase, domain 1"/>
    <property type="match status" value="1"/>
</dbReference>
<evidence type="ECO:0000259" key="6">
    <source>
        <dbReference type="Pfam" id="PF08244"/>
    </source>
</evidence>
<dbReference type="InterPro" id="IPR018053">
    <property type="entry name" value="Glyco_hydro_32_AS"/>
</dbReference>
<dbReference type="Gene3D" id="2.115.10.20">
    <property type="entry name" value="Glycosyl hydrolase domain, family 43"/>
    <property type="match status" value="1"/>
</dbReference>
<organism evidence="7 8">
    <name type="scientific">Proteiniphilum acetatigenes</name>
    <dbReference type="NCBI Taxonomy" id="294710"/>
    <lineage>
        <taxon>Bacteria</taxon>
        <taxon>Pseudomonadati</taxon>
        <taxon>Bacteroidota</taxon>
        <taxon>Bacteroidia</taxon>
        <taxon>Bacteroidales</taxon>
        <taxon>Dysgonomonadaceae</taxon>
        <taxon>Proteiniphilum</taxon>
    </lineage>
</organism>
<dbReference type="InterPro" id="IPR013189">
    <property type="entry name" value="Glyco_hydro_32_C"/>
</dbReference>
<dbReference type="GO" id="GO:0004575">
    <property type="term" value="F:sucrose alpha-glucosidase activity"/>
    <property type="evidence" value="ECO:0007669"/>
    <property type="project" value="TreeGrafter"/>
</dbReference>
<dbReference type="PANTHER" id="PTHR42800">
    <property type="entry name" value="EXOINULINASE INUD (AFU_ORTHOLOGUE AFUA_5G00480)"/>
    <property type="match status" value="1"/>
</dbReference>
<evidence type="ECO:0000313" key="8">
    <source>
        <dbReference type="Proteomes" id="UP000053860"/>
    </source>
</evidence>
<dbReference type="SUPFAM" id="SSF49899">
    <property type="entry name" value="Concanavalin A-like lectins/glucanases"/>
    <property type="match status" value="1"/>
</dbReference>
<dbReference type="GO" id="GO:0005737">
    <property type="term" value="C:cytoplasm"/>
    <property type="evidence" value="ECO:0007669"/>
    <property type="project" value="TreeGrafter"/>
</dbReference>
<keyword evidence="2 4" id="KW-0378">Hydrolase</keyword>
<dbReference type="GO" id="GO:0005987">
    <property type="term" value="P:sucrose catabolic process"/>
    <property type="evidence" value="ECO:0007669"/>
    <property type="project" value="TreeGrafter"/>
</dbReference>
<dbReference type="PROSITE" id="PS51257">
    <property type="entry name" value="PROKAR_LIPOPROTEIN"/>
    <property type="match status" value="1"/>
</dbReference>
<dbReference type="PROSITE" id="PS00609">
    <property type="entry name" value="GLYCOSYL_HYDROL_F32"/>
    <property type="match status" value="1"/>
</dbReference>
<evidence type="ECO:0000256" key="3">
    <source>
        <dbReference type="ARBA" id="ARBA00023295"/>
    </source>
</evidence>
<gene>
    <name evidence="7" type="ORF">XD92_0022</name>
</gene>
<evidence type="ECO:0000256" key="2">
    <source>
        <dbReference type="ARBA" id="ARBA00022801"/>
    </source>
</evidence>
<dbReference type="InterPro" id="IPR013148">
    <property type="entry name" value="Glyco_hydro_32_N"/>
</dbReference>
<sequence length="523" mass="60345">MKKTIHFSLIALVFLMFSCHQKQSEHDSGSSYSEKYRPQIHFSPEKGWMNDPNGLVYHDGEYHLFYQHHPYSSMWGPMHWGHAVSNDLIHWQHLPIALYPDSMGYIFSGSAVSDSENCSGLGTADNPPLIAFFTYHDPVAQDEGREFDVQQQAIAYSTDNGRSWTKYDNNPVVKNPGIRDFRDPKVVWHPGSERWIMCVAAWQTIRFYSSVNLLDWTFESEFGEGYGSKEGVWECPDLFPLKMNDSGETKWVLIVNINPGNPAGGSGTQYFVGDFDGTHFTTIQREPIWLDYGKDNYAGVTWNNMPDERRVLIGWMNNWEYAGEQPTLHWSGSATLPRELGLRKVRDNYLLTSRPVAELRKLYGKSNEIRKLKVNGSSRIFEEKMFVGSPVEIELTFNVSEMTRMDFPGKFGLRLSNRLGEHYTIGYDNIVKYYYADRTHATSEDFSPLFSSMQYAPYLIESERVTWKIILDWSSVEWFASDGDVVITNLVYPTEHFDTLELFTEEGWIDLPEAKITQLTPIW</sequence>
<dbReference type="SMART" id="SM00640">
    <property type="entry name" value="Glyco_32"/>
    <property type="match status" value="1"/>
</dbReference>
<dbReference type="EMBL" id="LGGN01000002">
    <property type="protein sequence ID" value="KUK78801.1"/>
    <property type="molecule type" value="Genomic_DNA"/>
</dbReference>
<feature type="domain" description="Glycosyl hydrolase family 32 C-terminal" evidence="6">
    <location>
        <begin position="358"/>
        <end position="510"/>
    </location>
</feature>
<dbReference type="InterPro" id="IPR013320">
    <property type="entry name" value="ConA-like_dom_sf"/>
</dbReference>
<dbReference type="CDD" id="cd18622">
    <property type="entry name" value="GH32_Inu-like"/>
    <property type="match status" value="1"/>
</dbReference>
<dbReference type="PANTHER" id="PTHR42800:SF1">
    <property type="entry name" value="EXOINULINASE INUD (AFU_ORTHOLOGUE AFUA_5G00480)"/>
    <property type="match status" value="1"/>
</dbReference>
<comment type="caution">
    <text evidence="7">The sequence shown here is derived from an EMBL/GenBank/DDBJ whole genome shotgun (WGS) entry which is preliminary data.</text>
</comment>